<reference evidence="2 3" key="1">
    <citation type="journal article" date="2018" name="Mol. Biol. Evol.">
        <title>Broad Genomic Sampling Reveals a Smut Pathogenic Ancestry of the Fungal Clade Ustilaginomycotina.</title>
        <authorList>
            <person name="Kijpornyongpan T."/>
            <person name="Mondo S.J."/>
            <person name="Barry K."/>
            <person name="Sandor L."/>
            <person name="Lee J."/>
            <person name="Lipzen A."/>
            <person name="Pangilinan J."/>
            <person name="LaButti K."/>
            <person name="Hainaut M."/>
            <person name="Henrissat B."/>
            <person name="Grigoriev I.V."/>
            <person name="Spatafora J.W."/>
            <person name="Aime M.C."/>
        </authorList>
    </citation>
    <scope>NUCLEOTIDE SEQUENCE [LARGE SCALE GENOMIC DNA]</scope>
    <source>
        <strain evidence="2 3">MCA 4718</strain>
    </source>
</reference>
<gene>
    <name evidence="2" type="ORF">BCV69DRAFT_280058</name>
</gene>
<keyword evidence="1" id="KW-1133">Transmembrane helix</keyword>
<evidence type="ECO:0000256" key="1">
    <source>
        <dbReference type="SAM" id="Phobius"/>
    </source>
</evidence>
<proteinExistence type="predicted"/>
<feature type="transmembrane region" description="Helical" evidence="1">
    <location>
        <begin position="6"/>
        <end position="31"/>
    </location>
</feature>
<organism evidence="2 3">
    <name type="scientific">Pseudomicrostroma glucosiphilum</name>
    <dbReference type="NCBI Taxonomy" id="1684307"/>
    <lineage>
        <taxon>Eukaryota</taxon>
        <taxon>Fungi</taxon>
        <taxon>Dikarya</taxon>
        <taxon>Basidiomycota</taxon>
        <taxon>Ustilaginomycotina</taxon>
        <taxon>Exobasidiomycetes</taxon>
        <taxon>Microstromatales</taxon>
        <taxon>Microstromatales incertae sedis</taxon>
        <taxon>Pseudomicrostroma</taxon>
    </lineage>
</organism>
<evidence type="ECO:0000313" key="2">
    <source>
        <dbReference type="EMBL" id="PWN24161.1"/>
    </source>
</evidence>
<keyword evidence="1" id="KW-0472">Membrane</keyword>
<evidence type="ECO:0000313" key="3">
    <source>
        <dbReference type="Proteomes" id="UP000245942"/>
    </source>
</evidence>
<dbReference type="RefSeq" id="XP_025351321.1">
    <property type="nucleotide sequence ID" value="XM_025491472.1"/>
</dbReference>
<dbReference type="GeneID" id="37013206"/>
<dbReference type="AlphaFoldDB" id="A0A316UIK4"/>
<keyword evidence="1" id="KW-0812">Transmembrane</keyword>
<protein>
    <submittedName>
        <fullName evidence="2">Uncharacterized protein</fullName>
    </submittedName>
</protein>
<accession>A0A316UIK4</accession>
<name>A0A316UIK4_9BASI</name>
<sequence>MLQDSSLFPFLPVFLLSLFAPPLLSPLFTLVHSLRTRPRTHIFPPRRFFILDPTYHLPARSARL</sequence>
<keyword evidence="3" id="KW-1185">Reference proteome</keyword>
<dbReference type="Proteomes" id="UP000245942">
    <property type="component" value="Unassembled WGS sequence"/>
</dbReference>
<dbReference type="EMBL" id="KZ819321">
    <property type="protein sequence ID" value="PWN24161.1"/>
    <property type="molecule type" value="Genomic_DNA"/>
</dbReference>